<organism evidence="2 3">
    <name type="scientific">Leersia perrieri</name>
    <dbReference type="NCBI Taxonomy" id="77586"/>
    <lineage>
        <taxon>Eukaryota</taxon>
        <taxon>Viridiplantae</taxon>
        <taxon>Streptophyta</taxon>
        <taxon>Embryophyta</taxon>
        <taxon>Tracheophyta</taxon>
        <taxon>Spermatophyta</taxon>
        <taxon>Magnoliopsida</taxon>
        <taxon>Liliopsida</taxon>
        <taxon>Poales</taxon>
        <taxon>Poaceae</taxon>
        <taxon>BOP clade</taxon>
        <taxon>Oryzoideae</taxon>
        <taxon>Oryzeae</taxon>
        <taxon>Oryzinae</taxon>
        <taxon>Leersia</taxon>
    </lineage>
</organism>
<feature type="region of interest" description="Disordered" evidence="1">
    <location>
        <begin position="1"/>
        <end position="21"/>
    </location>
</feature>
<name>A0A0D9XRE5_9ORYZ</name>
<reference evidence="3" key="2">
    <citation type="submission" date="2013-12" db="EMBL/GenBank/DDBJ databases">
        <authorList>
            <person name="Yu Y."/>
            <person name="Lee S."/>
            <person name="de Baynast K."/>
            <person name="Wissotski M."/>
            <person name="Liu L."/>
            <person name="Talag J."/>
            <person name="Goicoechea J."/>
            <person name="Angelova A."/>
            <person name="Jetty R."/>
            <person name="Kudrna D."/>
            <person name="Golser W."/>
            <person name="Rivera L."/>
            <person name="Zhang J."/>
            <person name="Wing R."/>
        </authorList>
    </citation>
    <scope>NUCLEOTIDE SEQUENCE</scope>
</reference>
<accession>A0A0D9XRE5</accession>
<dbReference type="EnsemblPlants" id="LPERR11G08890.1">
    <property type="protein sequence ID" value="LPERR11G08890.1"/>
    <property type="gene ID" value="LPERR11G08890"/>
</dbReference>
<dbReference type="AlphaFoldDB" id="A0A0D9XRE5"/>
<protein>
    <submittedName>
        <fullName evidence="2">Uncharacterized protein</fullName>
    </submittedName>
</protein>
<dbReference type="Proteomes" id="UP000032180">
    <property type="component" value="Chromosome 11"/>
</dbReference>
<evidence type="ECO:0000313" key="3">
    <source>
        <dbReference type="Proteomes" id="UP000032180"/>
    </source>
</evidence>
<evidence type="ECO:0000313" key="2">
    <source>
        <dbReference type="EnsemblPlants" id="LPERR11G08890.1"/>
    </source>
</evidence>
<proteinExistence type="predicted"/>
<evidence type="ECO:0000256" key="1">
    <source>
        <dbReference type="SAM" id="MobiDB-lite"/>
    </source>
</evidence>
<sequence length="123" mass="13360">MDYPVPPKTTRRTRRHQGGKERFTPNRFVGAIISDLEASTTQDDQDGYSVSKSCNSRVVYAVDGDDASASASMTPAQRLATMQQILNEAPTDVAAGTEITSWTDRLREAARNLDSALVEAGQP</sequence>
<dbReference type="HOGENOM" id="CLU_164287_0_0_1"/>
<dbReference type="Gramene" id="LPERR11G08890.1">
    <property type="protein sequence ID" value="LPERR11G08890.1"/>
    <property type="gene ID" value="LPERR11G08890"/>
</dbReference>
<keyword evidence="3" id="KW-1185">Reference proteome</keyword>
<reference evidence="2 3" key="1">
    <citation type="submission" date="2012-08" db="EMBL/GenBank/DDBJ databases">
        <title>Oryza genome evolution.</title>
        <authorList>
            <person name="Wing R.A."/>
        </authorList>
    </citation>
    <scope>NUCLEOTIDE SEQUENCE</scope>
</reference>
<reference evidence="2" key="3">
    <citation type="submission" date="2015-04" db="UniProtKB">
        <authorList>
            <consortium name="EnsemblPlants"/>
        </authorList>
    </citation>
    <scope>IDENTIFICATION</scope>
</reference>